<dbReference type="EMBL" id="CP018632">
    <property type="protein sequence ID" value="ASJ70411.1"/>
    <property type="molecule type" value="Genomic_DNA"/>
</dbReference>
<sequence>MNQSMPISLQLVWFIATVLFVIGLRRLSSPTRARTGIWFAGLGMLLAIISMFLHPELGRNHVLILLAMALGGGIAFLHARKVDMTNIPQMVALYNGLGGAAAASIGMLVLLHVSDYGPGVKALAVVSGLIGWISFSGSIFAFLRLSGYFSRREGFAKRQVAYLASGALVLLLGLILATSATAHPVLLLLFALLAVSFGLLMTLPTSAADMPVLISFYNALTGLAVALDGFVLDNPAMVIAGTIVFAAGSLLTRLMARSVNRRLSEIMYSGFGIQVDTPTSTHGRDHVNTTDARDAAVDMAYANRVMIVPGYGMATAQAQHKIRELTQLLDERGVQTEFAIHPVAGRMPGHMNVLLAEAGVPYEKISDLNAINSEFSQIDVVLVVGANDIVNPAARDDSESPLFGMPVLNVDHAARVIVLKRGDGTGYAGVENALLFAPVTRVLFGDARDSVQELIMAIKGLD</sequence>
<dbReference type="KEGG" id="gai:IMCC3135_01460"/>
<feature type="transmembrane region" description="Helical" evidence="17">
    <location>
        <begin position="36"/>
        <end position="55"/>
    </location>
</feature>
<evidence type="ECO:0000259" key="18">
    <source>
        <dbReference type="Pfam" id="PF02233"/>
    </source>
</evidence>
<evidence type="ECO:0000256" key="17">
    <source>
        <dbReference type="SAM" id="Phobius"/>
    </source>
</evidence>
<evidence type="ECO:0000256" key="7">
    <source>
        <dbReference type="ARBA" id="ARBA00022475"/>
    </source>
</evidence>
<feature type="transmembrane region" description="Helical" evidence="17">
    <location>
        <begin position="210"/>
        <end position="231"/>
    </location>
</feature>
<comment type="function">
    <text evidence="1 16">The transhydrogenation between NADH and NADP is coupled to respiration and ATP hydrolysis and functions as a proton pump across the membrane.</text>
</comment>
<comment type="subunit">
    <text evidence="4">Heterodimer of an alpha and a beta chain.</text>
</comment>
<dbReference type="AlphaFoldDB" id="A0A2Z2NK78"/>
<feature type="transmembrane region" description="Helical" evidence="17">
    <location>
        <begin position="160"/>
        <end position="179"/>
    </location>
</feature>
<evidence type="ECO:0000256" key="10">
    <source>
        <dbReference type="ARBA" id="ARBA00022857"/>
    </source>
</evidence>
<dbReference type="GO" id="GO:0016491">
    <property type="term" value="F:oxidoreductase activity"/>
    <property type="evidence" value="ECO:0007669"/>
    <property type="project" value="UniProtKB-KW"/>
</dbReference>
<dbReference type="PIRSF" id="PIRSF000204">
    <property type="entry name" value="PNTB"/>
    <property type="match status" value="1"/>
</dbReference>
<evidence type="ECO:0000256" key="13">
    <source>
        <dbReference type="ARBA" id="ARBA00023027"/>
    </source>
</evidence>
<dbReference type="PANTHER" id="PTHR44758">
    <property type="entry name" value="NAD(P) TRANSHYDROGENASE SUBUNIT BETA"/>
    <property type="match status" value="1"/>
</dbReference>
<dbReference type="Pfam" id="PF02233">
    <property type="entry name" value="PNTB"/>
    <property type="match status" value="1"/>
</dbReference>
<keyword evidence="14 16" id="KW-0472">Membrane</keyword>
<evidence type="ECO:0000256" key="1">
    <source>
        <dbReference type="ARBA" id="ARBA00003943"/>
    </source>
</evidence>
<evidence type="ECO:0000256" key="5">
    <source>
        <dbReference type="ARBA" id="ARBA00012943"/>
    </source>
</evidence>
<evidence type="ECO:0000256" key="11">
    <source>
        <dbReference type="ARBA" id="ARBA00022967"/>
    </source>
</evidence>
<name>A0A2Z2NK78_9GAMM</name>
<feature type="domain" description="NADP transhydrogenase beta-like" evidence="18">
    <location>
        <begin position="10"/>
        <end position="455"/>
    </location>
</feature>
<feature type="transmembrane region" description="Helical" evidence="17">
    <location>
        <begin position="237"/>
        <end position="256"/>
    </location>
</feature>
<keyword evidence="8 16" id="KW-0997">Cell inner membrane</keyword>
<dbReference type="GO" id="GO:0050661">
    <property type="term" value="F:NADP binding"/>
    <property type="evidence" value="ECO:0007669"/>
    <property type="project" value="InterPro"/>
</dbReference>
<feature type="transmembrane region" description="Helical" evidence="17">
    <location>
        <begin position="123"/>
        <end position="148"/>
    </location>
</feature>
<evidence type="ECO:0000256" key="15">
    <source>
        <dbReference type="ARBA" id="ARBA00048202"/>
    </source>
</evidence>
<comment type="catalytic activity">
    <reaction evidence="15 16">
        <text>NAD(+) + NADPH + H(+)(in) = NADH + NADP(+) + H(+)(out)</text>
        <dbReference type="Rhea" id="RHEA:47992"/>
        <dbReference type="ChEBI" id="CHEBI:15378"/>
        <dbReference type="ChEBI" id="CHEBI:57540"/>
        <dbReference type="ChEBI" id="CHEBI:57783"/>
        <dbReference type="ChEBI" id="CHEBI:57945"/>
        <dbReference type="ChEBI" id="CHEBI:58349"/>
        <dbReference type="EC" id="7.1.1.1"/>
    </reaction>
</comment>
<reference evidence="19 20" key="1">
    <citation type="submission" date="2016-12" db="EMBL/GenBank/DDBJ databases">
        <authorList>
            <person name="Song W.-J."/>
            <person name="Kurnit D.M."/>
        </authorList>
    </citation>
    <scope>NUCLEOTIDE SEQUENCE [LARGE SCALE GENOMIC DNA]</scope>
    <source>
        <strain evidence="19 20">IMCC3135</strain>
    </source>
</reference>
<keyword evidence="12 17" id="KW-1133">Transmembrane helix</keyword>
<keyword evidence="19" id="KW-0560">Oxidoreductase</keyword>
<dbReference type="GO" id="GO:0005886">
    <property type="term" value="C:plasma membrane"/>
    <property type="evidence" value="ECO:0007669"/>
    <property type="project" value="UniProtKB-SubCell"/>
</dbReference>
<gene>
    <name evidence="19" type="primary">pntB_1</name>
    <name evidence="19" type="ORF">IMCC3135_01460</name>
</gene>
<keyword evidence="20" id="KW-1185">Reference proteome</keyword>
<evidence type="ECO:0000256" key="4">
    <source>
        <dbReference type="ARBA" id="ARBA00011870"/>
    </source>
</evidence>
<evidence type="ECO:0000256" key="3">
    <source>
        <dbReference type="ARBA" id="ARBA00007919"/>
    </source>
</evidence>
<dbReference type="PANTHER" id="PTHR44758:SF1">
    <property type="entry name" value="NAD(P) TRANSHYDROGENASE SUBUNIT BETA"/>
    <property type="match status" value="1"/>
</dbReference>
<keyword evidence="10 16" id="KW-0521">NADP</keyword>
<protein>
    <recommendedName>
        <fullName evidence="6 16">NAD(P) transhydrogenase subunit beta</fullName>
        <ecNumber evidence="5 16">7.1.1.1</ecNumber>
    </recommendedName>
    <alternativeName>
        <fullName evidence="16">Nicotinamide nucleotide transhydrogenase subunit beta</fullName>
    </alternativeName>
</protein>
<feature type="transmembrane region" description="Helical" evidence="17">
    <location>
        <begin position="185"/>
        <end position="203"/>
    </location>
</feature>
<keyword evidence="7 16" id="KW-1003">Cell membrane</keyword>
<comment type="subcellular location">
    <subcellularLocation>
        <location evidence="2">Cell inner membrane</location>
        <topology evidence="2">Multi-pass membrane protein</topology>
    </subcellularLocation>
</comment>
<organism evidence="19 20">
    <name type="scientific">Granulosicoccus antarcticus IMCC3135</name>
    <dbReference type="NCBI Taxonomy" id="1192854"/>
    <lineage>
        <taxon>Bacteria</taxon>
        <taxon>Pseudomonadati</taxon>
        <taxon>Pseudomonadota</taxon>
        <taxon>Gammaproteobacteria</taxon>
        <taxon>Chromatiales</taxon>
        <taxon>Granulosicoccaceae</taxon>
        <taxon>Granulosicoccus</taxon>
    </lineage>
</organism>
<keyword evidence="9 17" id="KW-0812">Transmembrane</keyword>
<dbReference type="InterPro" id="IPR012136">
    <property type="entry name" value="NADH_DH_b"/>
</dbReference>
<dbReference type="SUPFAM" id="SSF52467">
    <property type="entry name" value="DHS-like NAD/FAD-binding domain"/>
    <property type="match status" value="1"/>
</dbReference>
<keyword evidence="13 16" id="KW-0520">NAD</keyword>
<dbReference type="InterPro" id="IPR029035">
    <property type="entry name" value="DHS-like_NAD/FAD-binding_dom"/>
</dbReference>
<evidence type="ECO:0000256" key="14">
    <source>
        <dbReference type="ARBA" id="ARBA00023136"/>
    </source>
</evidence>
<evidence type="ECO:0000256" key="2">
    <source>
        <dbReference type="ARBA" id="ARBA00004429"/>
    </source>
</evidence>
<evidence type="ECO:0000313" key="19">
    <source>
        <dbReference type="EMBL" id="ASJ70411.1"/>
    </source>
</evidence>
<feature type="transmembrane region" description="Helical" evidence="17">
    <location>
        <begin position="61"/>
        <end position="79"/>
    </location>
</feature>
<dbReference type="EC" id="7.1.1.1" evidence="5 16"/>
<feature type="transmembrane region" description="Helical" evidence="17">
    <location>
        <begin position="91"/>
        <end position="111"/>
    </location>
</feature>
<evidence type="ECO:0000256" key="6">
    <source>
        <dbReference type="ARBA" id="ARBA00014581"/>
    </source>
</evidence>
<feature type="transmembrane region" description="Helical" evidence="17">
    <location>
        <begin position="6"/>
        <end position="24"/>
    </location>
</feature>
<proteinExistence type="inferred from homology"/>
<evidence type="ECO:0000256" key="8">
    <source>
        <dbReference type="ARBA" id="ARBA00022519"/>
    </source>
</evidence>
<dbReference type="InterPro" id="IPR034300">
    <property type="entry name" value="PNTB-like"/>
</dbReference>
<dbReference type="Proteomes" id="UP000250079">
    <property type="component" value="Chromosome"/>
</dbReference>
<comment type="similarity">
    <text evidence="3 16">Belongs to the PNT beta subunit family.</text>
</comment>
<evidence type="ECO:0000256" key="9">
    <source>
        <dbReference type="ARBA" id="ARBA00022692"/>
    </source>
</evidence>
<accession>A0A2Z2NK78</accession>
<evidence type="ECO:0000313" key="20">
    <source>
        <dbReference type="Proteomes" id="UP000250079"/>
    </source>
</evidence>
<evidence type="ECO:0000256" key="12">
    <source>
        <dbReference type="ARBA" id="ARBA00022989"/>
    </source>
</evidence>
<dbReference type="Gene3D" id="3.40.50.1220">
    <property type="entry name" value="TPP-binding domain"/>
    <property type="match status" value="1"/>
</dbReference>
<evidence type="ECO:0000256" key="16">
    <source>
        <dbReference type="PIRNR" id="PIRNR000204"/>
    </source>
</evidence>
<dbReference type="GO" id="GO:0008750">
    <property type="term" value="F:proton-translocating NAD(P)+ transhydrogenase activity"/>
    <property type="evidence" value="ECO:0007669"/>
    <property type="project" value="UniProtKB-EC"/>
</dbReference>
<keyword evidence="11 16" id="KW-1278">Translocase</keyword>